<evidence type="ECO:0000313" key="1">
    <source>
        <dbReference type="EMBL" id="KAK4027516.1"/>
    </source>
</evidence>
<sequence length="87" mass="9898">MARHVGLCSKPNVPAGTTNDPRATLIIFVDLMKSLSTEWLLYTLNVWFLPFSYFSATIPSRGMEDDLPYGRQMRVYHHSPLDVIVQA</sequence>
<organism evidence="1 2">
    <name type="scientific">Daphnia magna</name>
    <dbReference type="NCBI Taxonomy" id="35525"/>
    <lineage>
        <taxon>Eukaryota</taxon>
        <taxon>Metazoa</taxon>
        <taxon>Ecdysozoa</taxon>
        <taxon>Arthropoda</taxon>
        <taxon>Crustacea</taxon>
        <taxon>Branchiopoda</taxon>
        <taxon>Diplostraca</taxon>
        <taxon>Cladocera</taxon>
        <taxon>Anomopoda</taxon>
        <taxon>Daphniidae</taxon>
        <taxon>Daphnia</taxon>
    </lineage>
</organism>
<reference evidence="1 2" key="1">
    <citation type="journal article" date="2023" name="Nucleic Acids Res.">
        <title>The hologenome of Daphnia magna reveals possible DNA methylation and microbiome-mediated evolution of the host genome.</title>
        <authorList>
            <person name="Chaturvedi A."/>
            <person name="Li X."/>
            <person name="Dhandapani V."/>
            <person name="Marshall H."/>
            <person name="Kissane S."/>
            <person name="Cuenca-Cambronero M."/>
            <person name="Asole G."/>
            <person name="Calvet F."/>
            <person name="Ruiz-Romero M."/>
            <person name="Marangio P."/>
            <person name="Guigo R."/>
            <person name="Rago D."/>
            <person name="Mirbahai L."/>
            <person name="Eastwood N."/>
            <person name="Colbourne J.K."/>
            <person name="Zhou J."/>
            <person name="Mallon E."/>
            <person name="Orsini L."/>
        </authorList>
    </citation>
    <scope>NUCLEOTIDE SEQUENCE [LARGE SCALE GENOMIC DNA]</scope>
    <source>
        <strain evidence="1">LRV0_1</strain>
    </source>
</reference>
<proteinExistence type="predicted"/>
<evidence type="ECO:0000313" key="2">
    <source>
        <dbReference type="Proteomes" id="UP001234178"/>
    </source>
</evidence>
<dbReference type="EMBL" id="JAOYFB010000038">
    <property type="protein sequence ID" value="KAK4027516.1"/>
    <property type="molecule type" value="Genomic_DNA"/>
</dbReference>
<gene>
    <name evidence="1" type="ORF">OUZ56_016562</name>
</gene>
<protein>
    <submittedName>
        <fullName evidence="1">Uncharacterized protein</fullName>
    </submittedName>
</protein>
<keyword evidence="2" id="KW-1185">Reference proteome</keyword>
<comment type="caution">
    <text evidence="1">The sequence shown here is derived from an EMBL/GenBank/DDBJ whole genome shotgun (WGS) entry which is preliminary data.</text>
</comment>
<accession>A0ABR0AQW9</accession>
<dbReference type="Proteomes" id="UP001234178">
    <property type="component" value="Unassembled WGS sequence"/>
</dbReference>
<name>A0ABR0AQW9_9CRUS</name>